<dbReference type="Proteomes" id="UP000828390">
    <property type="component" value="Unassembled WGS sequence"/>
</dbReference>
<reference evidence="2" key="2">
    <citation type="submission" date="2020-11" db="EMBL/GenBank/DDBJ databases">
        <authorList>
            <person name="McCartney M.A."/>
            <person name="Auch B."/>
            <person name="Kono T."/>
            <person name="Mallez S."/>
            <person name="Becker A."/>
            <person name="Gohl D.M."/>
            <person name="Silverstein K.A.T."/>
            <person name="Koren S."/>
            <person name="Bechman K.B."/>
            <person name="Herman A."/>
            <person name="Abrahante J.E."/>
            <person name="Garbe J."/>
        </authorList>
    </citation>
    <scope>NUCLEOTIDE SEQUENCE</scope>
    <source>
        <strain evidence="2">Duluth1</strain>
        <tissue evidence="2">Whole animal</tissue>
    </source>
</reference>
<gene>
    <name evidence="2" type="ORF">DPMN_104762</name>
</gene>
<evidence type="ECO:0000313" key="3">
    <source>
        <dbReference type="Proteomes" id="UP000828390"/>
    </source>
</evidence>
<feature type="region of interest" description="Disordered" evidence="1">
    <location>
        <begin position="28"/>
        <end position="47"/>
    </location>
</feature>
<dbReference type="EMBL" id="JAIWYP010000004">
    <property type="protein sequence ID" value="KAH3831494.1"/>
    <property type="molecule type" value="Genomic_DNA"/>
</dbReference>
<proteinExistence type="predicted"/>
<dbReference type="AlphaFoldDB" id="A0A9D4HDQ5"/>
<comment type="caution">
    <text evidence="2">The sequence shown here is derived from an EMBL/GenBank/DDBJ whole genome shotgun (WGS) entry which is preliminary data.</text>
</comment>
<name>A0A9D4HDQ5_DREPO</name>
<sequence>MDATHIPLELDITEKGIIIGQGLTHADTCSSDQSVANRSRQKYRNPKTGKWVHPYRAGTSRAEVNTYTKNPERAKLQAKTDNLNQEMRKVLTDVKVKPDVMAPIPSMLQQTIEVAFTRDYGKKPRVAKTAVIDRIAKKTREEYYKDPEGNQAFDSAGAVTSALFVATKIPDYYPTNSTEPNNYTSAVQDVIEDTFDPSTRAVSHKRFGGPDELGFIPEKKRKTQ</sequence>
<organism evidence="2 3">
    <name type="scientific">Dreissena polymorpha</name>
    <name type="common">Zebra mussel</name>
    <name type="synonym">Mytilus polymorpha</name>
    <dbReference type="NCBI Taxonomy" id="45954"/>
    <lineage>
        <taxon>Eukaryota</taxon>
        <taxon>Metazoa</taxon>
        <taxon>Spiralia</taxon>
        <taxon>Lophotrochozoa</taxon>
        <taxon>Mollusca</taxon>
        <taxon>Bivalvia</taxon>
        <taxon>Autobranchia</taxon>
        <taxon>Heteroconchia</taxon>
        <taxon>Euheterodonta</taxon>
        <taxon>Imparidentia</taxon>
        <taxon>Neoheterodontei</taxon>
        <taxon>Myida</taxon>
        <taxon>Dreissenoidea</taxon>
        <taxon>Dreissenidae</taxon>
        <taxon>Dreissena</taxon>
    </lineage>
</organism>
<protein>
    <submittedName>
        <fullName evidence="2">Uncharacterized protein</fullName>
    </submittedName>
</protein>
<feature type="compositionally biased region" description="Polar residues" evidence="1">
    <location>
        <begin position="28"/>
        <end position="38"/>
    </location>
</feature>
<reference evidence="2" key="1">
    <citation type="journal article" date="2019" name="bioRxiv">
        <title>The Genome of the Zebra Mussel, Dreissena polymorpha: A Resource for Invasive Species Research.</title>
        <authorList>
            <person name="McCartney M.A."/>
            <person name="Auch B."/>
            <person name="Kono T."/>
            <person name="Mallez S."/>
            <person name="Zhang Y."/>
            <person name="Obille A."/>
            <person name="Becker A."/>
            <person name="Abrahante J.E."/>
            <person name="Garbe J."/>
            <person name="Badalamenti J.P."/>
            <person name="Herman A."/>
            <person name="Mangelson H."/>
            <person name="Liachko I."/>
            <person name="Sullivan S."/>
            <person name="Sone E.D."/>
            <person name="Koren S."/>
            <person name="Silverstein K.A.T."/>
            <person name="Beckman K.B."/>
            <person name="Gohl D.M."/>
        </authorList>
    </citation>
    <scope>NUCLEOTIDE SEQUENCE</scope>
    <source>
        <strain evidence="2">Duluth1</strain>
        <tissue evidence="2">Whole animal</tissue>
    </source>
</reference>
<evidence type="ECO:0000313" key="2">
    <source>
        <dbReference type="EMBL" id="KAH3831494.1"/>
    </source>
</evidence>
<accession>A0A9D4HDQ5</accession>
<feature type="region of interest" description="Disordered" evidence="1">
    <location>
        <begin position="200"/>
        <end position="224"/>
    </location>
</feature>
<keyword evidence="3" id="KW-1185">Reference proteome</keyword>
<evidence type="ECO:0000256" key="1">
    <source>
        <dbReference type="SAM" id="MobiDB-lite"/>
    </source>
</evidence>